<evidence type="ECO:0000313" key="1">
    <source>
        <dbReference type="EMBL" id="SER96314.1"/>
    </source>
</evidence>
<dbReference type="SUPFAM" id="SSF55144">
    <property type="entry name" value="LigT-like"/>
    <property type="match status" value="1"/>
</dbReference>
<dbReference type="AlphaFoldDB" id="A0A1H9TH66"/>
<name>A0A1H9TH66_9PSEU</name>
<evidence type="ECO:0000313" key="2">
    <source>
        <dbReference type="Proteomes" id="UP000199051"/>
    </source>
</evidence>
<dbReference type="EMBL" id="FOGI01000006">
    <property type="protein sequence ID" value="SER96314.1"/>
    <property type="molecule type" value="Genomic_DNA"/>
</dbReference>
<keyword evidence="1" id="KW-0436">Ligase</keyword>
<protein>
    <submittedName>
        <fullName evidence="1">2'-5' RNA ligase</fullName>
    </submittedName>
</protein>
<accession>A0A1H9TH66</accession>
<dbReference type="Proteomes" id="UP000199051">
    <property type="component" value="Unassembled WGS sequence"/>
</dbReference>
<dbReference type="InterPro" id="IPR009097">
    <property type="entry name" value="Cyclic_Pdiesterase"/>
</dbReference>
<dbReference type="RefSeq" id="WP_092778727.1">
    <property type="nucleotide sequence ID" value="NZ_FOGI01000006.1"/>
</dbReference>
<organism evidence="1 2">
    <name type="scientific">Actinokineospora terrae</name>
    <dbReference type="NCBI Taxonomy" id="155974"/>
    <lineage>
        <taxon>Bacteria</taxon>
        <taxon>Bacillati</taxon>
        <taxon>Actinomycetota</taxon>
        <taxon>Actinomycetes</taxon>
        <taxon>Pseudonocardiales</taxon>
        <taxon>Pseudonocardiaceae</taxon>
        <taxon>Actinokineospora</taxon>
    </lineage>
</organism>
<sequence length="180" mass="19631">MRPPQAPRPRLFSAFPLPDPVADHLAAHLPPTPPGLRATPRELWHVTVGYYGADDPDRRLARLTDRVRGLPAPRLRMSGSGTFAAVCLLKVATPDPVDLRRLAEAADFTEGGHPDYTPHVTVARWSTPTNRGAEMAAELREYQGPEWVPEELVLYASDRGSYTPLARVPLLARSAPGAGC</sequence>
<gene>
    <name evidence="1" type="ORF">SAMN04487818_106271</name>
</gene>
<reference evidence="2" key="1">
    <citation type="submission" date="2016-10" db="EMBL/GenBank/DDBJ databases">
        <authorList>
            <person name="Varghese N."/>
            <person name="Submissions S."/>
        </authorList>
    </citation>
    <scope>NUCLEOTIDE SEQUENCE [LARGE SCALE GENOMIC DNA]</scope>
    <source>
        <strain evidence="2">DSM 44260</strain>
    </source>
</reference>
<proteinExistence type="predicted"/>
<dbReference type="Pfam" id="PF13563">
    <property type="entry name" value="2_5_RNA_ligase2"/>
    <property type="match status" value="1"/>
</dbReference>
<keyword evidence="2" id="KW-1185">Reference proteome</keyword>
<dbReference type="STRING" id="155974.SAMN04487818_106271"/>
<dbReference type="GO" id="GO:0016874">
    <property type="term" value="F:ligase activity"/>
    <property type="evidence" value="ECO:0007669"/>
    <property type="project" value="UniProtKB-KW"/>
</dbReference>
<dbReference type="Gene3D" id="3.90.1140.10">
    <property type="entry name" value="Cyclic phosphodiesterase"/>
    <property type="match status" value="1"/>
</dbReference>